<keyword evidence="2" id="KW-1185">Reference proteome</keyword>
<gene>
    <name evidence="1" type="primary">Acey_s0031.g2347</name>
    <name evidence="1" type="synonym">Acey-Y44A6C.1</name>
    <name evidence="1" type="ORF">Y032_0031g2347</name>
</gene>
<comment type="caution">
    <text evidence="1">The sequence shown here is derived from an EMBL/GenBank/DDBJ whole genome shotgun (WGS) entry which is preliminary data.</text>
</comment>
<dbReference type="Proteomes" id="UP000024635">
    <property type="component" value="Unassembled WGS sequence"/>
</dbReference>
<evidence type="ECO:0000313" key="2">
    <source>
        <dbReference type="Proteomes" id="UP000024635"/>
    </source>
</evidence>
<dbReference type="OrthoDB" id="5858028at2759"/>
<accession>A0A016UQM4</accession>
<dbReference type="AlphaFoldDB" id="A0A016UQM4"/>
<reference evidence="2" key="1">
    <citation type="journal article" date="2015" name="Nat. Genet.">
        <title>The genome and transcriptome of the zoonotic hookworm Ancylostoma ceylanicum identify infection-specific gene families.</title>
        <authorList>
            <person name="Schwarz E.M."/>
            <person name="Hu Y."/>
            <person name="Antoshechkin I."/>
            <person name="Miller M.M."/>
            <person name="Sternberg P.W."/>
            <person name="Aroian R.V."/>
        </authorList>
    </citation>
    <scope>NUCLEOTIDE SEQUENCE</scope>
    <source>
        <strain evidence="2">HY135</strain>
    </source>
</reference>
<proteinExistence type="predicted"/>
<evidence type="ECO:0000313" key="1">
    <source>
        <dbReference type="EMBL" id="EYC17231.1"/>
    </source>
</evidence>
<dbReference type="EMBL" id="JARK01001367">
    <property type="protein sequence ID" value="EYC17231.1"/>
    <property type="molecule type" value="Genomic_DNA"/>
</dbReference>
<name>A0A016UQM4_9BILA</name>
<protein>
    <submittedName>
        <fullName evidence="1">Uncharacterized protein</fullName>
    </submittedName>
</protein>
<organism evidence="1 2">
    <name type="scientific">Ancylostoma ceylanicum</name>
    <dbReference type="NCBI Taxonomy" id="53326"/>
    <lineage>
        <taxon>Eukaryota</taxon>
        <taxon>Metazoa</taxon>
        <taxon>Ecdysozoa</taxon>
        <taxon>Nematoda</taxon>
        <taxon>Chromadorea</taxon>
        <taxon>Rhabditida</taxon>
        <taxon>Rhabditina</taxon>
        <taxon>Rhabditomorpha</taxon>
        <taxon>Strongyloidea</taxon>
        <taxon>Ancylostomatidae</taxon>
        <taxon>Ancylostomatinae</taxon>
        <taxon>Ancylostoma</taxon>
    </lineage>
</organism>
<dbReference type="STRING" id="53326.A0A016UQM4"/>
<sequence length="349" mass="39330">MFLKKFAGTASYIRATHQLMSTSSEQAESDLSSVIPSCSRSNVTLDHDVLTMIFEKVAAIGNIRDVVKLRTVSPWAAYGIDRGLTKNTHIKVDIRAPIEFRINGMKKEKLPVPEPVIFIQGSRVTPEKCNELLAFLLGKMRTVTEVSLNIEDADLTNFNSLLDQLIKAENVKLEVLRLKRLKGGQTIPKICELILANAKTLRVVGRIGLSEALALDSTIHLERLSLMTFDLGFETSQSTICDHMLDIARSGATFKHLSYTSFIGFDPTDDVVQTFLDRCQVTSLRLTMMRGPYIPPQPDYMVGKVRQVDHLELGEVVDKPNIFNSLVTYENVFKKVFPNVQDIHYFQHW</sequence>